<dbReference type="Proteomes" id="UP001215598">
    <property type="component" value="Unassembled WGS sequence"/>
</dbReference>
<comment type="caution">
    <text evidence="1">The sequence shown here is derived from an EMBL/GenBank/DDBJ whole genome shotgun (WGS) entry which is preliminary data.</text>
</comment>
<accession>A0AAD7I189</accession>
<protein>
    <submittedName>
        <fullName evidence="1">Uncharacterized protein</fullName>
    </submittedName>
</protein>
<dbReference type="AlphaFoldDB" id="A0AAD7I189"/>
<dbReference type="EMBL" id="JARKIB010000142">
    <property type="protein sequence ID" value="KAJ7732873.1"/>
    <property type="molecule type" value="Genomic_DNA"/>
</dbReference>
<reference evidence="1" key="1">
    <citation type="submission" date="2023-03" db="EMBL/GenBank/DDBJ databases">
        <title>Massive genome expansion in bonnet fungi (Mycena s.s.) driven by repeated elements and novel gene families across ecological guilds.</title>
        <authorList>
            <consortium name="Lawrence Berkeley National Laboratory"/>
            <person name="Harder C.B."/>
            <person name="Miyauchi S."/>
            <person name="Viragh M."/>
            <person name="Kuo A."/>
            <person name="Thoen E."/>
            <person name="Andreopoulos B."/>
            <person name="Lu D."/>
            <person name="Skrede I."/>
            <person name="Drula E."/>
            <person name="Henrissat B."/>
            <person name="Morin E."/>
            <person name="Kohler A."/>
            <person name="Barry K."/>
            <person name="LaButti K."/>
            <person name="Morin E."/>
            <person name="Salamov A."/>
            <person name="Lipzen A."/>
            <person name="Mereny Z."/>
            <person name="Hegedus B."/>
            <person name="Baldrian P."/>
            <person name="Stursova M."/>
            <person name="Weitz H."/>
            <person name="Taylor A."/>
            <person name="Grigoriev I.V."/>
            <person name="Nagy L.G."/>
            <person name="Martin F."/>
            <person name="Kauserud H."/>
        </authorList>
    </citation>
    <scope>NUCLEOTIDE SEQUENCE</scope>
    <source>
        <strain evidence="1">CBHHK182m</strain>
    </source>
</reference>
<keyword evidence="2" id="KW-1185">Reference proteome</keyword>
<evidence type="ECO:0000313" key="1">
    <source>
        <dbReference type="EMBL" id="KAJ7732873.1"/>
    </source>
</evidence>
<organism evidence="1 2">
    <name type="scientific">Mycena metata</name>
    <dbReference type="NCBI Taxonomy" id="1033252"/>
    <lineage>
        <taxon>Eukaryota</taxon>
        <taxon>Fungi</taxon>
        <taxon>Dikarya</taxon>
        <taxon>Basidiomycota</taxon>
        <taxon>Agaricomycotina</taxon>
        <taxon>Agaricomycetes</taxon>
        <taxon>Agaricomycetidae</taxon>
        <taxon>Agaricales</taxon>
        <taxon>Marasmiineae</taxon>
        <taxon>Mycenaceae</taxon>
        <taxon>Mycena</taxon>
    </lineage>
</organism>
<sequence>MVFFDALRGIGPAIQEAIFGAEGTSNYGLHQYLTLSQVYRSEFMDQSIEEQKKFRDAWNKLLAQIRSREFTGDARKLALYKLLNTPAQKKLSEDLKVAHGKDSKRAHDAMDVKTRLKGQDMRIQSTEMHRVEVIIRRIYPWKSTKDSTTTLYINCPHGQALAAIQWIVENRKYWEKPFVTLNPYFYKADIESALFDGDGEIEPLEPLTHLIESQATFITSECFFTDPTPKE</sequence>
<name>A0AAD7I189_9AGAR</name>
<evidence type="ECO:0000313" key="2">
    <source>
        <dbReference type="Proteomes" id="UP001215598"/>
    </source>
</evidence>
<gene>
    <name evidence="1" type="ORF">B0H16DRAFT_1892967</name>
</gene>
<proteinExistence type="predicted"/>